<organism evidence="3">
    <name type="scientific">Caldithrix abyssi</name>
    <dbReference type="NCBI Taxonomy" id="187145"/>
    <lineage>
        <taxon>Bacteria</taxon>
        <taxon>Pseudomonadati</taxon>
        <taxon>Calditrichota</taxon>
        <taxon>Calditrichia</taxon>
        <taxon>Calditrichales</taxon>
        <taxon>Calditrichaceae</taxon>
        <taxon>Caldithrix</taxon>
    </lineage>
</organism>
<name>A0A7V4WUQ6_CALAY</name>
<sequence>MKAVRIHEHGSADVLKIDTLPKPQPAEDEALVRIKSTALNHLDLWVREGLPGITLPVIMGSDAAGVVEEMGAQAAQQFPWKPGDEVVLAPIRSCGHCYMCASGKENLCAEFRIPGEGMDGVQAEYVALPARFLLPKPVELSWAEAAAFPLAAMTAYHMMVQKAGVSHRNWVLVYGASSGVGSAAIQFAKAIGARVITTAGSDEKAELAKKLGADFVIRYKEEKIGKRVREITNGRGADVVIEHTGAQTWPESLRALRKGGKLVTCGATTGPVVKIDIRALFIKHQQLIGSTMGTMQDLYDIVSLIDRGLFKPVIDKEFSLNEIREAHRRLAEGRQFGKIVVHF</sequence>
<dbReference type="InterPro" id="IPR013154">
    <property type="entry name" value="ADH-like_N"/>
</dbReference>
<evidence type="ECO:0000259" key="2">
    <source>
        <dbReference type="SMART" id="SM00829"/>
    </source>
</evidence>
<accession>A0A7V4WUQ6</accession>
<dbReference type="SUPFAM" id="SSF51735">
    <property type="entry name" value="NAD(P)-binding Rossmann-fold domains"/>
    <property type="match status" value="1"/>
</dbReference>
<dbReference type="Proteomes" id="UP000885779">
    <property type="component" value="Unassembled WGS sequence"/>
</dbReference>
<dbReference type="PANTHER" id="PTHR44154:SF1">
    <property type="entry name" value="QUINONE OXIDOREDUCTASE"/>
    <property type="match status" value="1"/>
</dbReference>
<dbReference type="SMART" id="SM00829">
    <property type="entry name" value="PKS_ER"/>
    <property type="match status" value="1"/>
</dbReference>
<feature type="domain" description="Enoyl reductase (ER)" evidence="2">
    <location>
        <begin position="10"/>
        <end position="341"/>
    </location>
</feature>
<reference evidence="3" key="1">
    <citation type="journal article" date="2020" name="mSystems">
        <title>Genome- and Community-Level Interaction Insights into Carbon Utilization and Element Cycling Functions of Hydrothermarchaeota in Hydrothermal Sediment.</title>
        <authorList>
            <person name="Zhou Z."/>
            <person name="Liu Y."/>
            <person name="Xu W."/>
            <person name="Pan J."/>
            <person name="Luo Z.H."/>
            <person name="Li M."/>
        </authorList>
    </citation>
    <scope>NUCLEOTIDE SEQUENCE [LARGE SCALE GENOMIC DNA]</scope>
    <source>
        <strain evidence="3">HyVt-577</strain>
    </source>
</reference>
<dbReference type="Pfam" id="PF08240">
    <property type="entry name" value="ADH_N"/>
    <property type="match status" value="1"/>
</dbReference>
<evidence type="ECO:0000313" key="3">
    <source>
        <dbReference type="EMBL" id="HGY54556.1"/>
    </source>
</evidence>
<dbReference type="GO" id="GO:0016491">
    <property type="term" value="F:oxidoreductase activity"/>
    <property type="evidence" value="ECO:0007669"/>
    <property type="project" value="InterPro"/>
</dbReference>
<evidence type="ECO:0000256" key="1">
    <source>
        <dbReference type="ARBA" id="ARBA00022857"/>
    </source>
</evidence>
<proteinExistence type="predicted"/>
<dbReference type="EMBL" id="DRQG01000023">
    <property type="protein sequence ID" value="HGY54556.1"/>
    <property type="molecule type" value="Genomic_DNA"/>
</dbReference>
<dbReference type="SUPFAM" id="SSF50129">
    <property type="entry name" value="GroES-like"/>
    <property type="match status" value="1"/>
</dbReference>
<dbReference type="Gene3D" id="3.40.50.720">
    <property type="entry name" value="NAD(P)-binding Rossmann-like Domain"/>
    <property type="match status" value="1"/>
</dbReference>
<dbReference type="InterPro" id="IPR011032">
    <property type="entry name" value="GroES-like_sf"/>
</dbReference>
<dbReference type="AlphaFoldDB" id="A0A7V4WUQ6"/>
<dbReference type="PANTHER" id="PTHR44154">
    <property type="entry name" value="QUINONE OXIDOREDUCTASE"/>
    <property type="match status" value="1"/>
</dbReference>
<keyword evidence="1" id="KW-0521">NADP</keyword>
<dbReference type="InterPro" id="IPR051603">
    <property type="entry name" value="Zinc-ADH_QOR/CCCR"/>
</dbReference>
<gene>
    <name evidence="3" type="ORF">ENK44_02530</name>
</gene>
<dbReference type="Gene3D" id="3.90.180.10">
    <property type="entry name" value="Medium-chain alcohol dehydrogenases, catalytic domain"/>
    <property type="match status" value="1"/>
</dbReference>
<dbReference type="InterPro" id="IPR020843">
    <property type="entry name" value="ER"/>
</dbReference>
<dbReference type="Pfam" id="PF00107">
    <property type="entry name" value="ADH_zinc_N"/>
    <property type="match status" value="1"/>
</dbReference>
<dbReference type="InterPro" id="IPR036291">
    <property type="entry name" value="NAD(P)-bd_dom_sf"/>
</dbReference>
<comment type="caution">
    <text evidence="3">The sequence shown here is derived from an EMBL/GenBank/DDBJ whole genome shotgun (WGS) entry which is preliminary data.</text>
</comment>
<protein>
    <submittedName>
        <fullName evidence="3">Alcohol dehydrogenase</fullName>
    </submittedName>
</protein>
<dbReference type="InterPro" id="IPR013149">
    <property type="entry name" value="ADH-like_C"/>
</dbReference>